<name>A0A1U9KB82_9BACL</name>
<evidence type="ECO:0000256" key="7">
    <source>
        <dbReference type="ARBA" id="ARBA00022729"/>
    </source>
</evidence>
<evidence type="ECO:0000259" key="16">
    <source>
        <dbReference type="SMART" id="SM00936"/>
    </source>
</evidence>
<dbReference type="Gene3D" id="2.60.410.10">
    <property type="entry name" value="D-Ala-D-Ala carboxypeptidase, C-terminal domain"/>
    <property type="match status" value="1"/>
</dbReference>
<dbReference type="InterPro" id="IPR018044">
    <property type="entry name" value="Peptidase_S11"/>
</dbReference>
<comment type="catalytic activity">
    <reaction evidence="12">
        <text>Preferential cleavage: (Ac)2-L-Lys-D-Ala-|-D-Ala. Also transpeptidation of peptidyl-alanyl moieties that are N-acyl substituents of D-alanine.</text>
        <dbReference type="EC" id="3.4.16.4"/>
    </reaction>
</comment>
<organism evidence="17 18">
    <name type="scientific">Novibacillus thermophilus</name>
    <dbReference type="NCBI Taxonomy" id="1471761"/>
    <lineage>
        <taxon>Bacteria</taxon>
        <taxon>Bacillati</taxon>
        <taxon>Bacillota</taxon>
        <taxon>Bacilli</taxon>
        <taxon>Bacillales</taxon>
        <taxon>Thermoactinomycetaceae</taxon>
        <taxon>Novibacillus</taxon>
    </lineage>
</organism>
<feature type="active site" description="Proton acceptor" evidence="13">
    <location>
        <position position="70"/>
    </location>
</feature>
<keyword evidence="6" id="KW-0645">Protease</keyword>
<keyword evidence="5" id="KW-0121">Carboxypeptidase</keyword>
<evidence type="ECO:0000256" key="15">
    <source>
        <dbReference type="RuleBase" id="RU004016"/>
    </source>
</evidence>
<dbReference type="SUPFAM" id="SSF69189">
    <property type="entry name" value="Penicillin-binding protein associated domain"/>
    <property type="match status" value="1"/>
</dbReference>
<accession>A0A1U9KB82</accession>
<dbReference type="GO" id="GO:0009002">
    <property type="term" value="F:serine-type D-Ala-D-Ala carboxypeptidase activity"/>
    <property type="evidence" value="ECO:0007669"/>
    <property type="project" value="UniProtKB-EC"/>
</dbReference>
<dbReference type="EMBL" id="CP019699">
    <property type="protein sequence ID" value="AQS57304.1"/>
    <property type="molecule type" value="Genomic_DNA"/>
</dbReference>
<dbReference type="GO" id="GO:0006508">
    <property type="term" value="P:proteolysis"/>
    <property type="evidence" value="ECO:0007669"/>
    <property type="project" value="UniProtKB-KW"/>
</dbReference>
<protein>
    <recommendedName>
        <fullName evidence="4">serine-type D-Ala-D-Ala carboxypeptidase</fullName>
        <ecNumber evidence="4">3.4.16.4</ecNumber>
    </recommendedName>
</protein>
<dbReference type="AlphaFoldDB" id="A0A1U9KB82"/>
<dbReference type="KEGG" id="ntr:B0W44_00065"/>
<evidence type="ECO:0000256" key="3">
    <source>
        <dbReference type="ARBA" id="ARBA00007164"/>
    </source>
</evidence>
<evidence type="ECO:0000256" key="1">
    <source>
        <dbReference type="ARBA" id="ARBA00003217"/>
    </source>
</evidence>
<reference evidence="17 18" key="1">
    <citation type="journal article" date="2015" name="Int. J. Syst. Evol. Microbiol.">
        <title>Novibacillus thermophilus gen. nov., sp. nov., a Gram-staining-negative and moderately thermophilic member of the family Thermoactinomycetaceae.</title>
        <authorList>
            <person name="Yang G."/>
            <person name="Chen J."/>
            <person name="Zhou S."/>
        </authorList>
    </citation>
    <scope>NUCLEOTIDE SEQUENCE [LARGE SCALE GENOMIC DNA]</scope>
    <source>
        <strain evidence="17 18">SG-1</strain>
    </source>
</reference>
<evidence type="ECO:0000256" key="6">
    <source>
        <dbReference type="ARBA" id="ARBA00022670"/>
    </source>
</evidence>
<evidence type="ECO:0000256" key="12">
    <source>
        <dbReference type="ARBA" id="ARBA00034000"/>
    </source>
</evidence>
<dbReference type="InterPro" id="IPR037167">
    <property type="entry name" value="Peptidase_S11_C_sf"/>
</dbReference>
<dbReference type="SUPFAM" id="SSF56601">
    <property type="entry name" value="beta-lactamase/transpeptidase-like"/>
    <property type="match status" value="1"/>
</dbReference>
<evidence type="ECO:0000313" key="18">
    <source>
        <dbReference type="Proteomes" id="UP000188603"/>
    </source>
</evidence>
<evidence type="ECO:0000256" key="11">
    <source>
        <dbReference type="ARBA" id="ARBA00023316"/>
    </source>
</evidence>
<evidence type="ECO:0000256" key="4">
    <source>
        <dbReference type="ARBA" id="ARBA00012448"/>
    </source>
</evidence>
<gene>
    <name evidence="17" type="ORF">B0W44_00065</name>
</gene>
<evidence type="ECO:0000256" key="10">
    <source>
        <dbReference type="ARBA" id="ARBA00022984"/>
    </source>
</evidence>
<dbReference type="GO" id="GO:0008360">
    <property type="term" value="P:regulation of cell shape"/>
    <property type="evidence" value="ECO:0007669"/>
    <property type="project" value="UniProtKB-KW"/>
</dbReference>
<evidence type="ECO:0000313" key="17">
    <source>
        <dbReference type="EMBL" id="AQS57304.1"/>
    </source>
</evidence>
<dbReference type="InterPro" id="IPR001967">
    <property type="entry name" value="Peptidase_S11_N"/>
</dbReference>
<dbReference type="InterPro" id="IPR012338">
    <property type="entry name" value="Beta-lactam/transpept-like"/>
</dbReference>
<evidence type="ECO:0000256" key="5">
    <source>
        <dbReference type="ARBA" id="ARBA00022645"/>
    </source>
</evidence>
<evidence type="ECO:0000256" key="14">
    <source>
        <dbReference type="PIRSR" id="PIRSR618044-2"/>
    </source>
</evidence>
<dbReference type="Pfam" id="PF07943">
    <property type="entry name" value="PBP5_C"/>
    <property type="match status" value="1"/>
</dbReference>
<feature type="domain" description="Peptidase S11 D-Ala-D-Ala carboxypeptidase A C-terminal" evidence="16">
    <location>
        <begin position="298"/>
        <end position="394"/>
    </location>
</feature>
<dbReference type="GO" id="GO:0071555">
    <property type="term" value="P:cell wall organization"/>
    <property type="evidence" value="ECO:0007669"/>
    <property type="project" value="UniProtKB-KW"/>
</dbReference>
<dbReference type="GO" id="GO:0009252">
    <property type="term" value="P:peptidoglycan biosynthetic process"/>
    <property type="evidence" value="ECO:0007669"/>
    <property type="project" value="UniProtKB-UniPathway"/>
</dbReference>
<comment type="function">
    <text evidence="1">Removes C-terminal D-alanyl residues from sugar-peptide cell wall precursors.</text>
</comment>
<evidence type="ECO:0000256" key="9">
    <source>
        <dbReference type="ARBA" id="ARBA00022960"/>
    </source>
</evidence>
<evidence type="ECO:0000256" key="13">
    <source>
        <dbReference type="PIRSR" id="PIRSR618044-1"/>
    </source>
</evidence>
<feature type="active site" description="Proton acceptor" evidence="13">
    <location>
        <position position="67"/>
    </location>
</feature>
<dbReference type="PANTHER" id="PTHR21581:SF11">
    <property type="entry name" value="D-ALANYL-D-ALANINE CARBOXYPEPTIDASE DACA"/>
    <property type="match status" value="1"/>
</dbReference>
<comment type="similarity">
    <text evidence="3 15">Belongs to the peptidase S11 family.</text>
</comment>
<evidence type="ECO:0000256" key="8">
    <source>
        <dbReference type="ARBA" id="ARBA00022801"/>
    </source>
</evidence>
<dbReference type="STRING" id="1471761.B0W44_00065"/>
<dbReference type="Gene3D" id="3.40.710.10">
    <property type="entry name" value="DD-peptidase/beta-lactamase superfamily"/>
    <property type="match status" value="1"/>
</dbReference>
<dbReference type="EC" id="3.4.16.4" evidence="4"/>
<evidence type="ECO:0000256" key="2">
    <source>
        <dbReference type="ARBA" id="ARBA00004752"/>
    </source>
</evidence>
<sequence length="426" mass="46968">MEEKGRKWLYVSLAIALIVPLTTIGQAQRVQAVEQPDIDAKSYVLMDAESGRLLLSKEADTPLPPASMTKMMTEYLVLKAIEDGTLSWEQEVPVSANASKIEGSQVWLAENEVRTVRELFTAMSVYSANDATVALAEEVAGSETAFVEMMNEKAEDMGLNDTHFLNSTGLPQDMYPNPPQVDGEHLMSAKDSATLAKYLIEDFPDITEFTTIDKATFREGEPGAIDMINWNRMIKGLEHEYEGVDGLKTGETDAAGACFTGTAVRDNLRLIAVVMGTDSRNKRFEETKKLFEYGFTHYELKEFVKGNAPVPENETVDVRGGKKTEVEALTDRSVRFAVEKGTEKKYEAKVTFKEGLKAPIKAGDVVGELTYLYNGEPMANFQPVPLRAAADVEEAGWFRLFFRGLKDVVSGVFNGIADSVTGVFSS</sequence>
<feature type="binding site" evidence="14">
    <location>
        <position position="248"/>
    </location>
    <ligand>
        <name>substrate</name>
    </ligand>
</feature>
<dbReference type="PRINTS" id="PR00725">
    <property type="entry name" value="DADACBPTASE1"/>
</dbReference>
<dbReference type="UniPathway" id="UPA00219"/>
<keyword evidence="9" id="KW-0133">Cell shape</keyword>
<dbReference type="Proteomes" id="UP000188603">
    <property type="component" value="Chromosome"/>
</dbReference>
<proteinExistence type="inferred from homology"/>
<keyword evidence="11" id="KW-0961">Cell wall biogenesis/degradation</keyword>
<dbReference type="InterPro" id="IPR012907">
    <property type="entry name" value="Peptidase_S11_C"/>
</dbReference>
<dbReference type="SMART" id="SM00936">
    <property type="entry name" value="PBP5_C"/>
    <property type="match status" value="1"/>
</dbReference>
<dbReference type="Pfam" id="PF00768">
    <property type="entry name" value="Peptidase_S11"/>
    <property type="match status" value="1"/>
</dbReference>
<keyword evidence="7" id="KW-0732">Signal</keyword>
<comment type="pathway">
    <text evidence="2">Cell wall biogenesis; peptidoglycan biosynthesis.</text>
</comment>
<keyword evidence="8" id="KW-0378">Hydrolase</keyword>
<keyword evidence="10" id="KW-0573">Peptidoglycan synthesis</keyword>
<dbReference type="InterPro" id="IPR015956">
    <property type="entry name" value="Peniciliin-bd_prot_C_sf"/>
</dbReference>
<keyword evidence="18" id="KW-1185">Reference proteome</keyword>
<feature type="active site" evidence="13">
    <location>
        <position position="127"/>
    </location>
</feature>
<dbReference type="PANTHER" id="PTHR21581">
    <property type="entry name" value="D-ALANYL-D-ALANINE CARBOXYPEPTIDASE"/>
    <property type="match status" value="1"/>
</dbReference>